<dbReference type="AlphaFoldDB" id="A0A0C9WTM1"/>
<evidence type="ECO:0000313" key="2">
    <source>
        <dbReference type="Proteomes" id="UP000054477"/>
    </source>
</evidence>
<gene>
    <name evidence="1" type="ORF">K443DRAFT_677637</name>
</gene>
<evidence type="ECO:0000313" key="1">
    <source>
        <dbReference type="EMBL" id="KIK02395.1"/>
    </source>
</evidence>
<proteinExistence type="predicted"/>
<dbReference type="HOGENOM" id="CLU_2996840_0_0_1"/>
<protein>
    <submittedName>
        <fullName evidence="1">Uncharacterized protein</fullName>
    </submittedName>
</protein>
<accession>A0A0C9WTM1</accession>
<reference evidence="1 2" key="1">
    <citation type="submission" date="2014-04" db="EMBL/GenBank/DDBJ databases">
        <authorList>
            <consortium name="DOE Joint Genome Institute"/>
            <person name="Kuo A."/>
            <person name="Kohler A."/>
            <person name="Nagy L.G."/>
            <person name="Floudas D."/>
            <person name="Copeland A."/>
            <person name="Barry K.W."/>
            <person name="Cichocki N."/>
            <person name="Veneault-Fourrey C."/>
            <person name="LaButti K."/>
            <person name="Lindquist E.A."/>
            <person name="Lipzen A."/>
            <person name="Lundell T."/>
            <person name="Morin E."/>
            <person name="Murat C."/>
            <person name="Sun H."/>
            <person name="Tunlid A."/>
            <person name="Henrissat B."/>
            <person name="Grigoriev I.V."/>
            <person name="Hibbett D.S."/>
            <person name="Martin F."/>
            <person name="Nordberg H.P."/>
            <person name="Cantor M.N."/>
            <person name="Hua S.X."/>
        </authorList>
    </citation>
    <scope>NUCLEOTIDE SEQUENCE [LARGE SCALE GENOMIC DNA]</scope>
    <source>
        <strain evidence="1 2">LaAM-08-1</strain>
    </source>
</reference>
<sequence>MQFVAEKRAAKLSCHKCTPAWKLLGEAKGVNGVGPIIGYCESLELSSGRPRGTDQDK</sequence>
<organism evidence="1 2">
    <name type="scientific">Laccaria amethystina LaAM-08-1</name>
    <dbReference type="NCBI Taxonomy" id="1095629"/>
    <lineage>
        <taxon>Eukaryota</taxon>
        <taxon>Fungi</taxon>
        <taxon>Dikarya</taxon>
        <taxon>Basidiomycota</taxon>
        <taxon>Agaricomycotina</taxon>
        <taxon>Agaricomycetes</taxon>
        <taxon>Agaricomycetidae</taxon>
        <taxon>Agaricales</taxon>
        <taxon>Agaricineae</taxon>
        <taxon>Hydnangiaceae</taxon>
        <taxon>Laccaria</taxon>
    </lineage>
</organism>
<name>A0A0C9WTM1_9AGAR</name>
<dbReference type="EMBL" id="KN838593">
    <property type="protein sequence ID" value="KIK02395.1"/>
    <property type="molecule type" value="Genomic_DNA"/>
</dbReference>
<keyword evidence="2" id="KW-1185">Reference proteome</keyword>
<dbReference type="Proteomes" id="UP000054477">
    <property type="component" value="Unassembled WGS sequence"/>
</dbReference>
<reference evidence="2" key="2">
    <citation type="submission" date="2015-01" db="EMBL/GenBank/DDBJ databases">
        <title>Evolutionary Origins and Diversification of the Mycorrhizal Mutualists.</title>
        <authorList>
            <consortium name="DOE Joint Genome Institute"/>
            <consortium name="Mycorrhizal Genomics Consortium"/>
            <person name="Kohler A."/>
            <person name="Kuo A."/>
            <person name="Nagy L.G."/>
            <person name="Floudas D."/>
            <person name="Copeland A."/>
            <person name="Barry K.W."/>
            <person name="Cichocki N."/>
            <person name="Veneault-Fourrey C."/>
            <person name="LaButti K."/>
            <person name="Lindquist E.A."/>
            <person name="Lipzen A."/>
            <person name="Lundell T."/>
            <person name="Morin E."/>
            <person name="Murat C."/>
            <person name="Riley R."/>
            <person name="Ohm R."/>
            <person name="Sun H."/>
            <person name="Tunlid A."/>
            <person name="Henrissat B."/>
            <person name="Grigoriev I.V."/>
            <person name="Hibbett D.S."/>
            <person name="Martin F."/>
        </authorList>
    </citation>
    <scope>NUCLEOTIDE SEQUENCE [LARGE SCALE GENOMIC DNA]</scope>
    <source>
        <strain evidence="2">LaAM-08-1</strain>
    </source>
</reference>